<organism evidence="2">
    <name type="scientific">Gallibacterium anatis</name>
    <dbReference type="NCBI Taxonomy" id="750"/>
    <lineage>
        <taxon>Bacteria</taxon>
        <taxon>Pseudomonadati</taxon>
        <taxon>Pseudomonadota</taxon>
        <taxon>Gammaproteobacteria</taxon>
        <taxon>Pasteurellales</taxon>
        <taxon>Pasteurellaceae</taxon>
        <taxon>Gallibacterium</taxon>
    </lineage>
</organism>
<evidence type="ECO:0000259" key="1">
    <source>
        <dbReference type="Pfam" id="PF13986"/>
    </source>
</evidence>
<evidence type="ECO:0000313" key="2">
    <source>
        <dbReference type="EMBL" id="MBF4102743.1"/>
    </source>
</evidence>
<protein>
    <submittedName>
        <fullName evidence="2">DUF4224 domain-containing protein</fullName>
    </submittedName>
</protein>
<name>A0A930YAL7_9PAST</name>
<reference evidence="2" key="1">
    <citation type="submission" date="2020-11" db="EMBL/GenBank/DDBJ databases">
        <title>Gallibacterium anatis 1637, full genome, WGS.</title>
        <authorList>
            <person name="Laishevtcev A.I."/>
            <person name="Yakimova E.A."/>
            <person name="Petkovich D."/>
            <person name="Stepanova T.V."/>
            <person name="Kalendr R.S."/>
            <person name="Rubalsky E.O."/>
            <person name="Zulkarneev E.R."/>
            <person name="Aleshkin A.V."/>
        </authorList>
    </citation>
    <scope>NUCLEOTIDE SEQUENCE</scope>
    <source>
        <strain evidence="2">1637</strain>
    </source>
</reference>
<dbReference type="InterPro" id="IPR025319">
    <property type="entry name" value="DUF4224"/>
</dbReference>
<dbReference type="Pfam" id="PF13986">
    <property type="entry name" value="DUF4224"/>
    <property type="match status" value="1"/>
</dbReference>
<feature type="domain" description="DUF4224" evidence="1">
    <location>
        <begin position="16"/>
        <end position="40"/>
    </location>
</feature>
<proteinExistence type="predicted"/>
<sequence length="42" mass="4833">MIILQLGRGNNGNNTFLSKEEIEYLTGRKQKTAIIAQLKKWL</sequence>
<dbReference type="EMBL" id="JADION010000026">
    <property type="protein sequence ID" value="MBF4102743.1"/>
    <property type="molecule type" value="Genomic_DNA"/>
</dbReference>
<comment type="caution">
    <text evidence="2">The sequence shown here is derived from an EMBL/GenBank/DDBJ whole genome shotgun (WGS) entry which is preliminary data.</text>
</comment>
<accession>A0A930YAL7</accession>
<dbReference type="AlphaFoldDB" id="A0A930YAL7"/>
<gene>
    <name evidence="2" type="ORF">INT80_09410</name>
</gene>